<protein>
    <recommendedName>
        <fullName evidence="4">Kinase</fullName>
        <ecNumber evidence="4">2.7.-.-</ecNumber>
    </recommendedName>
</protein>
<keyword evidence="7" id="KW-1185">Reference proteome</keyword>
<dbReference type="SUPFAM" id="SSF56104">
    <property type="entry name" value="SAICAR synthase-like"/>
    <property type="match status" value="1"/>
</dbReference>
<dbReference type="RefSeq" id="XP_035321652.1">
    <property type="nucleotide sequence ID" value="XM_035468518.1"/>
</dbReference>
<keyword evidence="3 4" id="KW-0418">Kinase</keyword>
<dbReference type="PANTHER" id="PTHR12400">
    <property type="entry name" value="INOSITOL POLYPHOSPHATE KINASE"/>
    <property type="match status" value="1"/>
</dbReference>
<sequence length="414" mass="44862">MATGSVPELDQLQGYKHAVAGHAGTLCDGDGKLFIKPCMQKEIDFYQHVQREASDPDESKEKYRDLSDILPVFMGTLMLTDPTDQRISDAVTGVVSNSGTVMTDKEQISTALSEQVAKVAEAAAAAAQQQNKKGSGQGGGEKTELAGAGAAEQEWIPTNGGPIKTDRAIVLGNASYGFKKPNVLDVKLGVRLYADDAPVKKKVKMEKLSSETTHRSHGFRVSGMKVFRGSADPAQLDDEGFQVYDKDFGRLTVTEDNVAAEISKFVFNREAGIDRHLGRAVCRALATEVARVENVIRQHEFTMYSASLLIMFEGDGKALEKAIQYNNETVDAIEDAVAAAKRVDSGIVLDDEGDFVTAADSDDDDEAKPPRVYTVKLIDFAHVDWTPGKGPDQNLLKGVSSIRKVFEELASRGN</sequence>
<evidence type="ECO:0000256" key="1">
    <source>
        <dbReference type="ARBA" id="ARBA00007374"/>
    </source>
</evidence>
<gene>
    <name evidence="6" type="ORF">GMORB2_6548</name>
</gene>
<comment type="similarity">
    <text evidence="1 4">Belongs to the inositol phosphokinase (IPK) family.</text>
</comment>
<dbReference type="Pfam" id="PF03770">
    <property type="entry name" value="IPK"/>
    <property type="match status" value="1"/>
</dbReference>
<dbReference type="GO" id="GO:0000824">
    <property type="term" value="F:inositol-1,4,5,6-tetrakisphosphate 3-kinase activity"/>
    <property type="evidence" value="ECO:0007669"/>
    <property type="project" value="TreeGrafter"/>
</dbReference>
<dbReference type="OrthoDB" id="338650at2759"/>
<dbReference type="GO" id="GO:0046854">
    <property type="term" value="P:phosphatidylinositol phosphate biosynthetic process"/>
    <property type="evidence" value="ECO:0007669"/>
    <property type="project" value="TreeGrafter"/>
</dbReference>
<evidence type="ECO:0000256" key="4">
    <source>
        <dbReference type="RuleBase" id="RU363090"/>
    </source>
</evidence>
<dbReference type="GeneID" id="55972773"/>
<dbReference type="GO" id="GO:0005634">
    <property type="term" value="C:nucleus"/>
    <property type="evidence" value="ECO:0007669"/>
    <property type="project" value="TreeGrafter"/>
</dbReference>
<dbReference type="GO" id="GO:0032958">
    <property type="term" value="P:inositol phosphate biosynthetic process"/>
    <property type="evidence" value="ECO:0007669"/>
    <property type="project" value="InterPro"/>
</dbReference>
<dbReference type="Gene3D" id="3.30.470.160">
    <property type="entry name" value="Inositol polyphosphate kinase"/>
    <property type="match status" value="1"/>
</dbReference>
<dbReference type="InterPro" id="IPR005522">
    <property type="entry name" value="IPK"/>
</dbReference>
<dbReference type="EMBL" id="JAANYQ010000007">
    <property type="protein sequence ID" value="KAF4123000.1"/>
    <property type="molecule type" value="Genomic_DNA"/>
</dbReference>
<dbReference type="InterPro" id="IPR038286">
    <property type="entry name" value="IPK_sf"/>
</dbReference>
<reference evidence="6" key="1">
    <citation type="submission" date="2020-03" db="EMBL/GenBank/DDBJ databases">
        <title>Site-based positive gene gene selection in Geosmithia morbida across the United States reveals a broad range of putative effectors and factors for local host and environmental adapation.</title>
        <authorList>
            <person name="Onufrak A."/>
            <person name="Murdoch R.W."/>
            <person name="Gazis R."/>
            <person name="Huff M."/>
            <person name="Staton M."/>
            <person name="Klingeman W."/>
            <person name="Hadziabdic D."/>
        </authorList>
    </citation>
    <scope>NUCLEOTIDE SEQUENCE</scope>
    <source>
        <strain evidence="6">1262</strain>
    </source>
</reference>
<evidence type="ECO:0000313" key="7">
    <source>
        <dbReference type="Proteomes" id="UP000749293"/>
    </source>
</evidence>
<comment type="caution">
    <text evidence="6">The sequence shown here is derived from an EMBL/GenBank/DDBJ whole genome shotgun (WGS) entry which is preliminary data.</text>
</comment>
<evidence type="ECO:0000256" key="3">
    <source>
        <dbReference type="ARBA" id="ARBA00022777"/>
    </source>
</evidence>
<keyword evidence="2 4" id="KW-0808">Transferase</keyword>
<dbReference type="EC" id="2.7.-.-" evidence="4"/>
<evidence type="ECO:0000256" key="2">
    <source>
        <dbReference type="ARBA" id="ARBA00022679"/>
    </source>
</evidence>
<dbReference type="PANTHER" id="PTHR12400:SF103">
    <property type="entry name" value="INOSITOL POLYPHOSPHATE MULTIKINASE"/>
    <property type="match status" value="1"/>
</dbReference>
<organism evidence="6 7">
    <name type="scientific">Geosmithia morbida</name>
    <dbReference type="NCBI Taxonomy" id="1094350"/>
    <lineage>
        <taxon>Eukaryota</taxon>
        <taxon>Fungi</taxon>
        <taxon>Dikarya</taxon>
        <taxon>Ascomycota</taxon>
        <taxon>Pezizomycotina</taxon>
        <taxon>Sordariomycetes</taxon>
        <taxon>Hypocreomycetidae</taxon>
        <taxon>Hypocreales</taxon>
        <taxon>Bionectriaceae</taxon>
        <taxon>Geosmithia</taxon>
    </lineage>
</organism>
<dbReference type="GO" id="GO:0005737">
    <property type="term" value="C:cytoplasm"/>
    <property type="evidence" value="ECO:0007669"/>
    <property type="project" value="TreeGrafter"/>
</dbReference>
<evidence type="ECO:0000313" key="6">
    <source>
        <dbReference type="EMBL" id="KAF4123000.1"/>
    </source>
</evidence>
<dbReference type="Proteomes" id="UP000749293">
    <property type="component" value="Unassembled WGS sequence"/>
</dbReference>
<name>A0A9P4YUF2_9HYPO</name>
<dbReference type="AlphaFoldDB" id="A0A9P4YUF2"/>
<dbReference type="GO" id="GO:0008440">
    <property type="term" value="F:inositol-1,4,5-trisphosphate 3-kinase activity"/>
    <property type="evidence" value="ECO:0007669"/>
    <property type="project" value="TreeGrafter"/>
</dbReference>
<evidence type="ECO:0000256" key="5">
    <source>
        <dbReference type="SAM" id="MobiDB-lite"/>
    </source>
</evidence>
<proteinExistence type="inferred from homology"/>
<accession>A0A9P4YUF2</accession>
<feature type="region of interest" description="Disordered" evidence="5">
    <location>
        <begin position="129"/>
        <end position="159"/>
    </location>
</feature>